<feature type="chain" id="PRO_5044817239" description="Fibronectin type III-like domain-containing protein" evidence="5">
    <location>
        <begin position="28"/>
        <end position="819"/>
    </location>
</feature>
<evidence type="ECO:0000256" key="2">
    <source>
        <dbReference type="ARBA" id="ARBA00022729"/>
    </source>
</evidence>
<dbReference type="InterPro" id="IPR036962">
    <property type="entry name" value="Glyco_hydro_3_N_sf"/>
</dbReference>
<gene>
    <name evidence="8" type="ORF">R1sor_012818</name>
</gene>
<dbReference type="SUPFAM" id="SSF52279">
    <property type="entry name" value="Beta-D-glucan exohydrolase, C-terminal domain"/>
    <property type="match status" value="1"/>
</dbReference>
<dbReference type="SUPFAM" id="SSF51445">
    <property type="entry name" value="(Trans)glycosidases"/>
    <property type="match status" value="1"/>
</dbReference>
<feature type="signal peptide" evidence="5">
    <location>
        <begin position="1"/>
        <end position="27"/>
    </location>
</feature>
<feature type="domain" description="Glycoside hydrolase family 3 C-terminal" evidence="7">
    <location>
        <begin position="440"/>
        <end position="670"/>
    </location>
</feature>
<dbReference type="Pfam" id="PF00933">
    <property type="entry name" value="Glyco_hydro_3"/>
    <property type="match status" value="1"/>
</dbReference>
<dbReference type="FunFam" id="3.40.50.1700:FF:000001">
    <property type="entry name" value="probable beta-D-xylosidase 2"/>
    <property type="match status" value="1"/>
</dbReference>
<organism evidence="8 9">
    <name type="scientific">Riccia sorocarpa</name>
    <dbReference type="NCBI Taxonomy" id="122646"/>
    <lineage>
        <taxon>Eukaryota</taxon>
        <taxon>Viridiplantae</taxon>
        <taxon>Streptophyta</taxon>
        <taxon>Embryophyta</taxon>
        <taxon>Marchantiophyta</taxon>
        <taxon>Marchantiopsida</taxon>
        <taxon>Marchantiidae</taxon>
        <taxon>Marchantiales</taxon>
        <taxon>Ricciaceae</taxon>
        <taxon>Riccia</taxon>
    </lineage>
</organism>
<keyword evidence="2 5" id="KW-0732">Signal</keyword>
<evidence type="ECO:0000313" key="9">
    <source>
        <dbReference type="Proteomes" id="UP001633002"/>
    </source>
</evidence>
<evidence type="ECO:0000256" key="4">
    <source>
        <dbReference type="ARBA" id="ARBA00023295"/>
    </source>
</evidence>
<evidence type="ECO:0000259" key="6">
    <source>
        <dbReference type="Pfam" id="PF00933"/>
    </source>
</evidence>
<dbReference type="InterPro" id="IPR036881">
    <property type="entry name" value="Glyco_hydro_3_C_sf"/>
</dbReference>
<evidence type="ECO:0008006" key="10">
    <source>
        <dbReference type="Google" id="ProtNLM"/>
    </source>
</evidence>
<evidence type="ECO:0000313" key="8">
    <source>
        <dbReference type="EMBL" id="KAL3698742.1"/>
    </source>
</evidence>
<sequence>MWRYFFGCKAIWRQLAVLLVLFQLSWTGEYYRAQGAAFHGCSLDLDPSIWSLPFCNTTLPIWVRTLDLVSQLTLAEKIGQLVNTAPAIPRLGIPSHEWWNEALHGLAYSPGVTFTGPAYAATSFPQPILTAASFNTTLWTLIGQAISTEARAMYNLGQSHLTFWAPNINIFRDPRWGRGQETPGEDPLLTSRYAAAFVRGMQEIDYFEERNTYKGPDGGKHFFTHDQTSRSDSENHEVRSMHRLKTSVCCKHFTAYDMENSDGLDRFHFNAQVCKQDLEDTYNRPFQSCVEEGRATCLMCSYNQVNGIPACADYYLLTELARNRWGLDGYITSDCNAVELIYSAFNYTQTEEDAVTAVLDAGLDLNCGTTTADWGLSAIHQGKLSESTVDRAVFDLFSVRFRLGQFDGDLQYQLYGSLGLDNICSDEHKELAIEAARQGIVLLKNQDNILPFLQGDIQSIALVGHNINATEAMLGNYHGSPCEYITPLQGLQSYTSVVFYEPGCLDILCQDVSIAAAAVTAISYADAIVIMVGLDQTQEGEALDRASLLLPWNQQILVETVANYAEVPTVLVIMSGGAVDLTFAKDNPNIHGILWIGYPGQGGGQALADILFGHHNPGGRLPVTWYPESLTQVPMTEMRMRPNTSSGYPGRTYRFYTGEPVYEFGYGLSYTQFVCTNLYGPDKVLIPSRRLQQCYHNRRASEDCLKGPDDDVTCDNTVFQLQVSVTNQGVRRGSAAILLYWVPTDSGVDGEPLKQLIDFQRVLLDAYTSAVVSFLVSPCDHLISVLHDGSKLLHEGIHSLVVESTFKNELVHSLSLIVG</sequence>
<keyword evidence="9" id="KW-1185">Reference proteome</keyword>
<dbReference type="Proteomes" id="UP001633002">
    <property type="component" value="Unassembled WGS sequence"/>
</dbReference>
<dbReference type="GO" id="GO:0016798">
    <property type="term" value="F:hydrolase activity, acting on glycosyl bonds"/>
    <property type="evidence" value="ECO:0007669"/>
    <property type="project" value="UniProtKB-KW"/>
</dbReference>
<accession>A0ABD3I8V6</accession>
<name>A0ABD3I8V6_9MARC</name>
<dbReference type="InterPro" id="IPR002772">
    <property type="entry name" value="Glyco_hydro_3_C"/>
</dbReference>
<dbReference type="Gene3D" id="3.40.50.1700">
    <property type="entry name" value="Glycoside hydrolase family 3 C-terminal domain"/>
    <property type="match status" value="1"/>
</dbReference>
<comment type="similarity">
    <text evidence="1">Belongs to the glycosyl hydrolase 3 family.</text>
</comment>
<dbReference type="PANTHER" id="PTHR42721">
    <property type="entry name" value="SUGAR HYDROLASE-RELATED"/>
    <property type="match status" value="1"/>
</dbReference>
<dbReference type="Gene3D" id="3.20.20.300">
    <property type="entry name" value="Glycoside hydrolase, family 3, N-terminal domain"/>
    <property type="match status" value="1"/>
</dbReference>
<dbReference type="InterPro" id="IPR013783">
    <property type="entry name" value="Ig-like_fold"/>
</dbReference>
<feature type="domain" description="Glycoside hydrolase family 3 N-terminal" evidence="6">
    <location>
        <begin position="120"/>
        <end position="394"/>
    </location>
</feature>
<protein>
    <recommendedName>
        <fullName evidence="10">Fibronectin type III-like domain-containing protein</fullName>
    </recommendedName>
</protein>
<evidence type="ECO:0000256" key="1">
    <source>
        <dbReference type="ARBA" id="ARBA00005336"/>
    </source>
</evidence>
<dbReference type="InterPro" id="IPR017853">
    <property type="entry name" value="GH"/>
</dbReference>
<dbReference type="Gene3D" id="2.60.40.10">
    <property type="entry name" value="Immunoglobulins"/>
    <property type="match status" value="1"/>
</dbReference>
<evidence type="ECO:0000259" key="7">
    <source>
        <dbReference type="Pfam" id="PF01915"/>
    </source>
</evidence>
<evidence type="ECO:0000256" key="3">
    <source>
        <dbReference type="ARBA" id="ARBA00022801"/>
    </source>
</evidence>
<dbReference type="InterPro" id="IPR044993">
    <property type="entry name" value="BXL"/>
</dbReference>
<evidence type="ECO:0000256" key="5">
    <source>
        <dbReference type="SAM" id="SignalP"/>
    </source>
</evidence>
<keyword evidence="4" id="KW-0326">Glycosidase</keyword>
<dbReference type="PANTHER" id="PTHR42721:SF3">
    <property type="entry name" value="BETA-D-XYLOSIDASE 5-RELATED"/>
    <property type="match status" value="1"/>
</dbReference>
<proteinExistence type="inferred from homology"/>
<comment type="caution">
    <text evidence="8">The sequence shown here is derived from an EMBL/GenBank/DDBJ whole genome shotgun (WGS) entry which is preliminary data.</text>
</comment>
<dbReference type="AlphaFoldDB" id="A0ABD3I8V6"/>
<keyword evidence="3" id="KW-0378">Hydrolase</keyword>
<dbReference type="EMBL" id="JBJQOH010000002">
    <property type="protein sequence ID" value="KAL3698742.1"/>
    <property type="molecule type" value="Genomic_DNA"/>
</dbReference>
<dbReference type="Pfam" id="PF01915">
    <property type="entry name" value="Glyco_hydro_3_C"/>
    <property type="match status" value="1"/>
</dbReference>
<reference evidence="8 9" key="1">
    <citation type="submission" date="2024-09" db="EMBL/GenBank/DDBJ databases">
        <title>Chromosome-scale assembly of Riccia sorocarpa.</title>
        <authorList>
            <person name="Paukszto L."/>
        </authorList>
    </citation>
    <scope>NUCLEOTIDE SEQUENCE [LARGE SCALE GENOMIC DNA]</scope>
    <source>
        <strain evidence="8">LP-2024</strain>
        <tissue evidence="8">Aerial parts of the thallus</tissue>
    </source>
</reference>
<dbReference type="InterPro" id="IPR001764">
    <property type="entry name" value="Glyco_hydro_3_N"/>
</dbReference>